<dbReference type="GO" id="GO:0006260">
    <property type="term" value="P:DNA replication"/>
    <property type="evidence" value="ECO:0007669"/>
    <property type="project" value="TreeGrafter"/>
</dbReference>
<feature type="domain" description="IstB-like ATP-binding" evidence="1">
    <location>
        <begin position="15"/>
        <end position="127"/>
    </location>
</feature>
<dbReference type="PANTHER" id="PTHR30050:SF4">
    <property type="entry name" value="ATP-BINDING PROTEIN RV3427C IN INSERTION SEQUENCE-RELATED"/>
    <property type="match status" value="1"/>
</dbReference>
<dbReference type="InterPro" id="IPR002611">
    <property type="entry name" value="IstB_ATP-bd"/>
</dbReference>
<comment type="caution">
    <text evidence="2">The sequence shown here is derived from an EMBL/GenBank/DDBJ whole genome shotgun (WGS) entry which is preliminary data.</text>
</comment>
<name>W1XZN5_9ZZZZ</name>
<evidence type="ECO:0000313" key="2">
    <source>
        <dbReference type="EMBL" id="ETJ35747.1"/>
    </source>
</evidence>
<dbReference type="PANTHER" id="PTHR30050">
    <property type="entry name" value="CHROMOSOMAL REPLICATION INITIATOR PROTEIN DNAA"/>
    <property type="match status" value="1"/>
</dbReference>
<reference evidence="2" key="1">
    <citation type="submission" date="2013-12" db="EMBL/GenBank/DDBJ databases">
        <title>A Varibaculum cambriense genome reconstructed from a premature infant gut community with otherwise low bacterial novelty that shifts toward anaerobic metabolism during the third week of life.</title>
        <authorList>
            <person name="Brown C.T."/>
            <person name="Sharon I."/>
            <person name="Thomas B.C."/>
            <person name="Castelle C.J."/>
            <person name="Morowitz M.J."/>
            <person name="Banfield J.F."/>
        </authorList>
    </citation>
    <scope>NUCLEOTIDE SEQUENCE</scope>
</reference>
<accession>W1XZN5</accession>
<dbReference type="Gene3D" id="3.40.50.300">
    <property type="entry name" value="P-loop containing nucleotide triphosphate hydrolases"/>
    <property type="match status" value="1"/>
</dbReference>
<evidence type="ECO:0000259" key="1">
    <source>
        <dbReference type="Pfam" id="PF01695"/>
    </source>
</evidence>
<dbReference type="GO" id="GO:0005524">
    <property type="term" value="F:ATP binding"/>
    <property type="evidence" value="ECO:0007669"/>
    <property type="project" value="UniProtKB-KW"/>
</dbReference>
<dbReference type="Pfam" id="PF01695">
    <property type="entry name" value="IstB_IS21"/>
    <property type="match status" value="1"/>
</dbReference>
<gene>
    <name evidence="2" type="ORF">Q604_UNBC09895G0002</name>
</gene>
<keyword evidence="2" id="KW-0067">ATP-binding</keyword>
<keyword evidence="2" id="KW-0547">Nucleotide-binding</keyword>
<organism evidence="2">
    <name type="scientific">human gut metagenome</name>
    <dbReference type="NCBI Taxonomy" id="408170"/>
    <lineage>
        <taxon>unclassified sequences</taxon>
        <taxon>metagenomes</taxon>
        <taxon>organismal metagenomes</taxon>
    </lineage>
</organism>
<sequence length="129" mass="14868">MITNRSNYTRLKENLEYLNLKQFNHRLDEIIELTQNRTISGIDILVKLTDYEVDVKKQNVKESMIKVANFPYNRSLDDFDFSFNSDINELEIRNLASLNFIENNKNLIFIGNSGVGKTHLATAIGRLAA</sequence>
<proteinExistence type="predicted"/>
<dbReference type="EMBL" id="AZMM01009895">
    <property type="protein sequence ID" value="ETJ35747.1"/>
    <property type="molecule type" value="Genomic_DNA"/>
</dbReference>
<feature type="non-terminal residue" evidence="2">
    <location>
        <position position="129"/>
    </location>
</feature>
<protein>
    <submittedName>
        <fullName evidence="2">IstB-like protein ATP-binding protein</fullName>
    </submittedName>
</protein>
<dbReference type="AlphaFoldDB" id="W1XZN5"/>
<dbReference type="SUPFAM" id="SSF52540">
    <property type="entry name" value="P-loop containing nucleoside triphosphate hydrolases"/>
    <property type="match status" value="1"/>
</dbReference>
<dbReference type="InterPro" id="IPR027417">
    <property type="entry name" value="P-loop_NTPase"/>
</dbReference>